<dbReference type="EMBL" id="BSYA01000029">
    <property type="protein sequence ID" value="GMG26835.1"/>
    <property type="molecule type" value="Genomic_DNA"/>
</dbReference>
<proteinExistence type="predicted"/>
<dbReference type="InterPro" id="IPR023753">
    <property type="entry name" value="FAD/NAD-binding_dom"/>
</dbReference>
<sequence length="442" mass="48276">MPSNEALTPLLRQFRVLIAGGSYGGLSAALTLLDLSKGRLARFNYTEGAKPPQYQIPIQITVVDERDDHLIGSPKALACDKFAAKTWTRFCDIPALKSPNLQIVRGSVNTVDFQNKVAQILDLETKETRQEKYDFFIAGTGLRRVFPTVPQSLKREEFLQEATGHKEAIRNADEGVVVIGGGNISRPLVEGALANCDISGAVGVEMAAELKELYPQQKVTLVHSRDRLLSAEPLPDDFAERVVAELREQGVEVILGQRVIDTTAVEEEQGKRTWSLTLANGTKLKAGHIMNAVSKSSPTSSYLPKDALTEEGYVKIRPNLQFANPVPNAENHFAVGDIAQWAGIKRCGGAIHMGHYAGTNIHQLMLAEATKAKPEFMNLINYPPVMGLALGHTAVSYTPDEGTKHGKELLGTLFGEDMGYSSKLLHQRRTIAALTEQITNLA</sequence>
<protein>
    <submittedName>
        <fullName evidence="2">Unnamed protein product</fullName>
    </submittedName>
</protein>
<dbReference type="GO" id="GO:0050660">
    <property type="term" value="F:flavin adenine dinucleotide binding"/>
    <property type="evidence" value="ECO:0007669"/>
    <property type="project" value="TreeGrafter"/>
</dbReference>
<dbReference type="SUPFAM" id="SSF51905">
    <property type="entry name" value="FAD/NAD(P)-binding domain"/>
    <property type="match status" value="1"/>
</dbReference>
<dbReference type="GO" id="GO:0005737">
    <property type="term" value="C:cytoplasm"/>
    <property type="evidence" value="ECO:0007669"/>
    <property type="project" value="TreeGrafter"/>
</dbReference>
<dbReference type="GO" id="GO:0004174">
    <property type="term" value="F:electron-transferring-flavoprotein dehydrogenase activity"/>
    <property type="evidence" value="ECO:0007669"/>
    <property type="project" value="TreeGrafter"/>
</dbReference>
<organism evidence="2 3">
    <name type="scientific">Aspergillus oryzae</name>
    <name type="common">Yellow koji mold</name>
    <dbReference type="NCBI Taxonomy" id="5062"/>
    <lineage>
        <taxon>Eukaryota</taxon>
        <taxon>Fungi</taxon>
        <taxon>Dikarya</taxon>
        <taxon>Ascomycota</taxon>
        <taxon>Pezizomycotina</taxon>
        <taxon>Eurotiomycetes</taxon>
        <taxon>Eurotiomycetidae</taxon>
        <taxon>Eurotiales</taxon>
        <taxon>Aspergillaceae</taxon>
        <taxon>Aspergillus</taxon>
        <taxon>Aspergillus subgen. Circumdati</taxon>
    </lineage>
</organism>
<dbReference type="Pfam" id="PF07992">
    <property type="entry name" value="Pyr_redox_2"/>
    <property type="match status" value="2"/>
</dbReference>
<gene>
    <name evidence="2" type="ORF">Aory04_000356200</name>
</gene>
<evidence type="ECO:0000313" key="3">
    <source>
        <dbReference type="Proteomes" id="UP001165205"/>
    </source>
</evidence>
<dbReference type="InterPro" id="IPR036188">
    <property type="entry name" value="FAD/NAD-bd_sf"/>
</dbReference>
<accession>A0AAN4YCL7</accession>
<dbReference type="Gene3D" id="3.50.50.100">
    <property type="match status" value="1"/>
</dbReference>
<dbReference type="PANTHER" id="PTHR43735:SF24">
    <property type="entry name" value="NUCLEOTIDE-DISULPHIDE OXIDOREDUCTASE AMID-LIKE, PUTATIVE (AFU_ORTHOLOGUE AFUA_1G17180)-RELATED"/>
    <property type="match status" value="1"/>
</dbReference>
<reference evidence="2" key="1">
    <citation type="submission" date="2023-04" db="EMBL/GenBank/DDBJ databases">
        <title>Aspergillus oryzae NBRC 4228.</title>
        <authorList>
            <person name="Ichikawa N."/>
            <person name="Sato H."/>
            <person name="Tonouchi N."/>
        </authorList>
    </citation>
    <scope>NUCLEOTIDE SEQUENCE</scope>
    <source>
        <strain evidence="2">NBRC 4228</strain>
    </source>
</reference>
<evidence type="ECO:0000259" key="1">
    <source>
        <dbReference type="Pfam" id="PF07992"/>
    </source>
</evidence>
<comment type="caution">
    <text evidence="2">The sequence shown here is derived from an EMBL/GenBank/DDBJ whole genome shotgun (WGS) entry which is preliminary data.</text>
</comment>
<dbReference type="Proteomes" id="UP001165205">
    <property type="component" value="Unassembled WGS sequence"/>
</dbReference>
<dbReference type="PANTHER" id="PTHR43735">
    <property type="entry name" value="APOPTOSIS-INDUCING FACTOR 1"/>
    <property type="match status" value="1"/>
</dbReference>
<feature type="domain" description="FAD/NAD(P)-binding" evidence="1">
    <location>
        <begin position="14"/>
        <end position="185"/>
    </location>
</feature>
<evidence type="ECO:0000313" key="2">
    <source>
        <dbReference type="EMBL" id="GMG26835.1"/>
    </source>
</evidence>
<dbReference type="AlphaFoldDB" id="A0AAN4YCL7"/>
<feature type="domain" description="FAD/NAD(P)-binding" evidence="1">
    <location>
        <begin position="199"/>
        <end position="354"/>
    </location>
</feature>
<name>A0AAN4YCL7_ASPOZ</name>